<dbReference type="GO" id="GO:0005509">
    <property type="term" value="F:calcium ion binding"/>
    <property type="evidence" value="ECO:0007669"/>
    <property type="project" value="InterPro"/>
</dbReference>
<feature type="region of interest" description="Disordered" evidence="3">
    <location>
        <begin position="562"/>
        <end position="609"/>
    </location>
</feature>
<reference evidence="4 5" key="1">
    <citation type="submission" date="2018-05" db="EMBL/GenBank/DDBJ databases">
        <title>Genomic Encyclopedia of Type Strains, Phase IV (KMG-IV): sequencing the most valuable type-strain genomes for metagenomic binning, comparative biology and taxonomic classification.</title>
        <authorList>
            <person name="Goeker M."/>
        </authorList>
    </citation>
    <scope>NUCLEOTIDE SEQUENCE [LARGE SCALE GENOMIC DNA]</scope>
    <source>
        <strain evidence="4 5">DSM 25350</strain>
    </source>
</reference>
<sequence length="679" mass="71141">MNDKKFSPHSFIVLILFLATISFGKLVSAGNWQQNVSVGGFNNVHIYTPSSQSSIGDGKALLIVLHGCVQPINNYLNAQLETAAEQYGMVVAVPDAMNKAGYSCWSYWQGTKSRNAGDYKNLINLANTLSNDSARNIDPDQVYIAGLSSGASFANTTACLAPDVFAGMGISAGPSIGTSSNGALGPCEAADVKARCESYAGSYQSHFATQIASIGHGDADTTVNQCYNRQNAEGMAAVYGVGELNGSQIISEGSRTADETLWQNGRVSMLWFNNLDHSWSGGQGASGDYISDASINYASYLGAFFTANNQRVDRNQGPVISSLSANDYGGGLAISGQAQDAETQVNSVSIAIYSLNTAPPSQVETFTASLSSNGNFSANTSALSDGLYDVRAIATDDQSKAGDEQSITARVGPEPADTAPSISDVMVTVTGQCAVVSGYAVDVNQNLSSVTVSFSNGNIAADINGNQFSAEQCQLPGGQQQATVTASDTTNLSSSQTISFEVDAGVTGDYNKHIELGHIKWGDGYSECYLAFGTAEFTMREYSASNNQCEWIADGEPSCNGPVQACRNGDDGGDPPAQDADGDGITDANDNCPNQANADQADNDGDGVGNVCDATPDGEVNCTDTSTSNYYHVSAGRATTNGFYSYAKGSGENMGLYNMYTQTTLREISPSYFEIGSCP</sequence>
<dbReference type="SUPFAM" id="SSF53474">
    <property type="entry name" value="alpha/beta-Hydrolases"/>
    <property type="match status" value="2"/>
</dbReference>
<evidence type="ECO:0000313" key="5">
    <source>
        <dbReference type="Proteomes" id="UP000245790"/>
    </source>
</evidence>
<dbReference type="GO" id="GO:0016787">
    <property type="term" value="F:hydrolase activity"/>
    <property type="evidence" value="ECO:0007669"/>
    <property type="project" value="UniProtKB-KW"/>
</dbReference>
<dbReference type="InterPro" id="IPR050955">
    <property type="entry name" value="Plant_Biomass_Hydrol_Est"/>
</dbReference>
<name>A0A316GHW3_9GAMM</name>
<dbReference type="Proteomes" id="UP000245790">
    <property type="component" value="Unassembled WGS sequence"/>
</dbReference>
<dbReference type="NCBIfam" id="TIGR01840">
    <property type="entry name" value="esterase_phb"/>
    <property type="match status" value="1"/>
</dbReference>
<dbReference type="GO" id="GO:0005576">
    <property type="term" value="C:extracellular region"/>
    <property type="evidence" value="ECO:0007669"/>
    <property type="project" value="InterPro"/>
</dbReference>
<dbReference type="SUPFAM" id="SSF103647">
    <property type="entry name" value="TSP type-3 repeat"/>
    <property type="match status" value="1"/>
</dbReference>
<protein>
    <submittedName>
        <fullName evidence="4">Poly(Hydroxyalkanoate) depolymerase family esterase</fullName>
    </submittedName>
</protein>
<evidence type="ECO:0000256" key="3">
    <source>
        <dbReference type="SAM" id="MobiDB-lite"/>
    </source>
</evidence>
<evidence type="ECO:0000256" key="1">
    <source>
        <dbReference type="ARBA" id="ARBA00022729"/>
    </source>
</evidence>
<proteinExistence type="predicted"/>
<evidence type="ECO:0000256" key="2">
    <source>
        <dbReference type="ARBA" id="ARBA00022801"/>
    </source>
</evidence>
<dbReference type="Pfam" id="PF10503">
    <property type="entry name" value="Esterase_PHB"/>
    <property type="match status" value="1"/>
</dbReference>
<accession>A0A316GHW3</accession>
<dbReference type="InterPro" id="IPR028974">
    <property type="entry name" value="TSP_type-3_rpt"/>
</dbReference>
<organism evidence="4 5">
    <name type="scientific">Pleionea mediterranea</name>
    <dbReference type="NCBI Taxonomy" id="523701"/>
    <lineage>
        <taxon>Bacteria</taxon>
        <taxon>Pseudomonadati</taxon>
        <taxon>Pseudomonadota</taxon>
        <taxon>Gammaproteobacteria</taxon>
        <taxon>Oceanospirillales</taxon>
        <taxon>Pleioneaceae</taxon>
        <taxon>Pleionea</taxon>
    </lineage>
</organism>
<dbReference type="OrthoDB" id="5291933at2"/>
<dbReference type="InterPro" id="IPR029058">
    <property type="entry name" value="AB_hydrolase_fold"/>
</dbReference>
<keyword evidence="5" id="KW-1185">Reference proteome</keyword>
<keyword evidence="2" id="KW-0378">Hydrolase</keyword>
<gene>
    <name evidence="4" type="ORF">C8D97_101215</name>
</gene>
<feature type="compositionally biased region" description="Low complexity" evidence="3">
    <location>
        <begin position="587"/>
        <end position="600"/>
    </location>
</feature>
<dbReference type="Gene3D" id="4.10.1080.10">
    <property type="entry name" value="TSP type-3 repeat"/>
    <property type="match status" value="1"/>
</dbReference>
<evidence type="ECO:0000313" key="4">
    <source>
        <dbReference type="EMBL" id="PWK54367.1"/>
    </source>
</evidence>
<comment type="caution">
    <text evidence="4">The sequence shown here is derived from an EMBL/GenBank/DDBJ whole genome shotgun (WGS) entry which is preliminary data.</text>
</comment>
<dbReference type="RefSeq" id="WP_109761487.1">
    <property type="nucleotide sequence ID" value="NZ_QGGU01000001.1"/>
</dbReference>
<dbReference type="AlphaFoldDB" id="A0A316GHW3"/>
<dbReference type="Gene3D" id="3.40.50.1820">
    <property type="entry name" value="alpha/beta hydrolase"/>
    <property type="match status" value="1"/>
</dbReference>
<dbReference type="InterPro" id="IPR010126">
    <property type="entry name" value="Esterase_phb"/>
</dbReference>
<feature type="region of interest" description="Disordered" evidence="3">
    <location>
        <begin position="399"/>
        <end position="419"/>
    </location>
</feature>
<keyword evidence="1" id="KW-0732">Signal</keyword>
<dbReference type="PANTHER" id="PTHR43037:SF1">
    <property type="entry name" value="BLL1128 PROTEIN"/>
    <property type="match status" value="1"/>
</dbReference>
<dbReference type="EMBL" id="QGGU01000001">
    <property type="protein sequence ID" value="PWK54367.1"/>
    <property type="molecule type" value="Genomic_DNA"/>
</dbReference>
<dbReference type="PANTHER" id="PTHR43037">
    <property type="entry name" value="UNNAMED PRODUCT-RELATED"/>
    <property type="match status" value="1"/>
</dbReference>